<evidence type="ECO:0000259" key="1">
    <source>
        <dbReference type="SMART" id="SM00421"/>
    </source>
</evidence>
<dbReference type="SMART" id="SM00421">
    <property type="entry name" value="HTH_LUXR"/>
    <property type="match status" value="1"/>
</dbReference>
<proteinExistence type="predicted"/>
<dbReference type="InterPro" id="IPR000792">
    <property type="entry name" value="Tscrpt_reg_LuxR_C"/>
</dbReference>
<accession>A0A502FAQ8</accession>
<gene>
    <name evidence="2" type="ORF">EAH76_23055</name>
</gene>
<sequence length="163" mass="17616">MNERFQARLSIQLLERFGRLCFADPSLQARFVSALAATADRRNGRSIVIAATDDRAACVIHLLPLRLNARDIFEAEGVLLLGAEAANASIPGADLLRLLFDLTPAEARLVRNLVEGNALGDAAVLLGIADGTARTHLRNVFLKTGVRRQAELVRLLLGLGQPI</sequence>
<name>A0A502FAQ8_9SPHN</name>
<dbReference type="InterPro" id="IPR016032">
    <property type="entry name" value="Sig_transdc_resp-reg_C-effctor"/>
</dbReference>
<dbReference type="Gene3D" id="1.10.10.10">
    <property type="entry name" value="Winged helix-like DNA-binding domain superfamily/Winged helix DNA-binding domain"/>
    <property type="match status" value="1"/>
</dbReference>
<dbReference type="SUPFAM" id="SSF46894">
    <property type="entry name" value="C-terminal effector domain of the bipartite response regulators"/>
    <property type="match status" value="1"/>
</dbReference>
<evidence type="ECO:0000313" key="3">
    <source>
        <dbReference type="Proteomes" id="UP000319931"/>
    </source>
</evidence>
<feature type="domain" description="HTH luxR-type" evidence="1">
    <location>
        <begin position="99"/>
        <end position="156"/>
    </location>
</feature>
<evidence type="ECO:0000313" key="2">
    <source>
        <dbReference type="EMBL" id="TPG46508.1"/>
    </source>
</evidence>
<dbReference type="GO" id="GO:0006355">
    <property type="term" value="P:regulation of DNA-templated transcription"/>
    <property type="evidence" value="ECO:0007669"/>
    <property type="project" value="InterPro"/>
</dbReference>
<keyword evidence="3" id="KW-1185">Reference proteome</keyword>
<dbReference type="AlphaFoldDB" id="A0A502FAQ8"/>
<comment type="caution">
    <text evidence="2">The sequence shown here is derived from an EMBL/GenBank/DDBJ whole genome shotgun (WGS) entry which is preliminary data.</text>
</comment>
<dbReference type="EMBL" id="RCZC01000013">
    <property type="protein sequence ID" value="TPG46508.1"/>
    <property type="molecule type" value="Genomic_DNA"/>
</dbReference>
<dbReference type="Proteomes" id="UP000319931">
    <property type="component" value="Unassembled WGS sequence"/>
</dbReference>
<dbReference type="InterPro" id="IPR036388">
    <property type="entry name" value="WH-like_DNA-bd_sf"/>
</dbReference>
<protein>
    <submittedName>
        <fullName evidence="2">Helix-turn-helix transcriptional regulator</fullName>
    </submittedName>
</protein>
<organism evidence="2 3">
    <name type="scientific">Sphingomonas glacialis</name>
    <dbReference type="NCBI Taxonomy" id="658225"/>
    <lineage>
        <taxon>Bacteria</taxon>
        <taxon>Pseudomonadati</taxon>
        <taxon>Pseudomonadota</taxon>
        <taxon>Alphaproteobacteria</taxon>
        <taxon>Sphingomonadales</taxon>
        <taxon>Sphingomonadaceae</taxon>
        <taxon>Sphingomonas</taxon>
    </lineage>
</organism>
<reference evidence="2 3" key="1">
    <citation type="journal article" date="2019" name="Environ. Microbiol.">
        <title>Species interactions and distinct microbial communities in high Arctic permafrost affected cryosols are associated with the CH4 and CO2 gas fluxes.</title>
        <authorList>
            <person name="Altshuler I."/>
            <person name="Hamel J."/>
            <person name="Turney S."/>
            <person name="Magnuson E."/>
            <person name="Levesque R."/>
            <person name="Greer C."/>
            <person name="Whyte L.G."/>
        </authorList>
    </citation>
    <scope>NUCLEOTIDE SEQUENCE [LARGE SCALE GENOMIC DNA]</scope>
    <source>
        <strain evidence="2 3">E6.1</strain>
    </source>
</reference>
<dbReference type="GO" id="GO:0003677">
    <property type="term" value="F:DNA binding"/>
    <property type="evidence" value="ECO:0007669"/>
    <property type="project" value="InterPro"/>
</dbReference>